<keyword evidence="2" id="KW-1185">Reference proteome</keyword>
<evidence type="ECO:0000313" key="1">
    <source>
        <dbReference type="EMBL" id="KAA8582286.1"/>
    </source>
</evidence>
<name>A0A5J5CNU6_9PERO</name>
<evidence type="ECO:0000313" key="2">
    <source>
        <dbReference type="Proteomes" id="UP000327493"/>
    </source>
</evidence>
<dbReference type="AlphaFoldDB" id="A0A5J5CNU6"/>
<dbReference type="EMBL" id="VOFY01000020">
    <property type="protein sequence ID" value="KAA8582286.1"/>
    <property type="molecule type" value="Genomic_DNA"/>
</dbReference>
<accession>A0A5J5CNU6</accession>
<sequence length="152" mass="16611">MGTLKARPLDCLCSSAQPAHSCSVTWFSLGRLPRQAQCCSSSVAAVYESIHSSHVQPSSTVCDPAPAPVWRSPLQQGLAVPLQHRLCQDDCIRPVRRFPVNDLPYKVLAGAFVAVRVQVDGARRSLGQKLLPDLLRPGGHFLERPPLQILHC</sequence>
<gene>
    <name evidence="1" type="ORF">FQN60_009026</name>
</gene>
<protein>
    <submittedName>
        <fullName evidence="1">Uncharacterized protein</fullName>
    </submittedName>
</protein>
<organism evidence="1 2">
    <name type="scientific">Etheostoma spectabile</name>
    <name type="common">orangethroat darter</name>
    <dbReference type="NCBI Taxonomy" id="54343"/>
    <lineage>
        <taxon>Eukaryota</taxon>
        <taxon>Metazoa</taxon>
        <taxon>Chordata</taxon>
        <taxon>Craniata</taxon>
        <taxon>Vertebrata</taxon>
        <taxon>Euteleostomi</taxon>
        <taxon>Actinopterygii</taxon>
        <taxon>Neopterygii</taxon>
        <taxon>Teleostei</taxon>
        <taxon>Neoteleostei</taxon>
        <taxon>Acanthomorphata</taxon>
        <taxon>Eupercaria</taxon>
        <taxon>Perciformes</taxon>
        <taxon>Percoidei</taxon>
        <taxon>Percidae</taxon>
        <taxon>Etheostomatinae</taxon>
        <taxon>Etheostoma</taxon>
    </lineage>
</organism>
<dbReference type="Proteomes" id="UP000327493">
    <property type="component" value="Chromosome 20"/>
</dbReference>
<reference evidence="1 2" key="1">
    <citation type="submission" date="2019-08" db="EMBL/GenBank/DDBJ databases">
        <title>A chromosome-level genome assembly, high-density linkage maps, and genome scans reveal the genomic architecture of hybrid incompatibilities underlying speciation via character displacement in darters (Percidae: Etheostominae).</title>
        <authorList>
            <person name="Moran R.L."/>
            <person name="Catchen J.M."/>
            <person name="Fuller R.C."/>
        </authorList>
    </citation>
    <scope>NUCLEOTIDE SEQUENCE [LARGE SCALE GENOMIC DNA]</scope>
    <source>
        <strain evidence="1">EspeVRDwgs_2016</strain>
        <tissue evidence="1">Muscle</tissue>
    </source>
</reference>
<proteinExistence type="predicted"/>
<comment type="caution">
    <text evidence="1">The sequence shown here is derived from an EMBL/GenBank/DDBJ whole genome shotgun (WGS) entry which is preliminary data.</text>
</comment>